<evidence type="ECO:0000259" key="5">
    <source>
        <dbReference type="PROSITE" id="PS50977"/>
    </source>
</evidence>
<feature type="domain" description="HTH tetR-type" evidence="5">
    <location>
        <begin position="20"/>
        <end position="79"/>
    </location>
</feature>
<dbReference type="SUPFAM" id="SSF48498">
    <property type="entry name" value="Tetracyclin repressor-like, C-terminal domain"/>
    <property type="match status" value="1"/>
</dbReference>
<accession>A0A919KZH0</accession>
<dbReference type="RefSeq" id="WP_189931461.1">
    <property type="nucleotide sequence ID" value="NZ_BNCD01000006.1"/>
</dbReference>
<dbReference type="SUPFAM" id="SSF46689">
    <property type="entry name" value="Homeodomain-like"/>
    <property type="match status" value="1"/>
</dbReference>
<dbReference type="EMBL" id="BNCD01000006">
    <property type="protein sequence ID" value="GHH77814.1"/>
    <property type="molecule type" value="Genomic_DNA"/>
</dbReference>
<dbReference type="Pfam" id="PF21597">
    <property type="entry name" value="TetR_C_43"/>
    <property type="match status" value="1"/>
</dbReference>
<dbReference type="PROSITE" id="PS50977">
    <property type="entry name" value="HTH_TETR_2"/>
    <property type="match status" value="1"/>
</dbReference>
<protein>
    <submittedName>
        <fullName evidence="6">TetR family transcriptional regulator</fullName>
    </submittedName>
</protein>
<dbReference type="Proteomes" id="UP000603708">
    <property type="component" value="Unassembled WGS sequence"/>
</dbReference>
<dbReference type="InterPro" id="IPR036271">
    <property type="entry name" value="Tet_transcr_reg_TetR-rel_C_sf"/>
</dbReference>
<dbReference type="PRINTS" id="PR00455">
    <property type="entry name" value="HTHTETR"/>
</dbReference>
<dbReference type="InterPro" id="IPR050109">
    <property type="entry name" value="HTH-type_TetR-like_transc_reg"/>
</dbReference>
<keyword evidence="7" id="KW-1185">Reference proteome</keyword>
<evidence type="ECO:0000256" key="3">
    <source>
        <dbReference type="ARBA" id="ARBA00023163"/>
    </source>
</evidence>
<reference evidence="6" key="1">
    <citation type="journal article" date="2014" name="Int. J. Syst. Evol. Microbiol.">
        <title>Complete genome sequence of Corynebacterium casei LMG S-19264T (=DSM 44701T), isolated from a smear-ripened cheese.</title>
        <authorList>
            <consortium name="US DOE Joint Genome Institute (JGI-PGF)"/>
            <person name="Walter F."/>
            <person name="Albersmeier A."/>
            <person name="Kalinowski J."/>
            <person name="Ruckert C."/>
        </authorList>
    </citation>
    <scope>NUCLEOTIDE SEQUENCE</scope>
    <source>
        <strain evidence="6">JCM 5069</strain>
    </source>
</reference>
<dbReference type="Pfam" id="PF00440">
    <property type="entry name" value="TetR_N"/>
    <property type="match status" value="1"/>
</dbReference>
<dbReference type="InterPro" id="IPR009057">
    <property type="entry name" value="Homeodomain-like_sf"/>
</dbReference>
<sequence length="189" mass="20599">MVTSVSDLLAARRPHRTDAARNFDAILAAARDLFATLGTQVTLADVAKRAGVGAATLYRHFPTREDLAEAVYVSEVDELCRYGDEFAATREPGEALAEWIRRFVTYMATKRDLLAALDRSSGAFLACKYALFASGGRLLTAAQEAGAARDDVDIDDVMRFVIGVTNSPFGSDAQRDRILRLAVDAVRRP</sequence>
<comment type="caution">
    <text evidence="6">The sequence shown here is derived from an EMBL/GenBank/DDBJ whole genome shotgun (WGS) entry which is preliminary data.</text>
</comment>
<evidence type="ECO:0000256" key="1">
    <source>
        <dbReference type="ARBA" id="ARBA00023015"/>
    </source>
</evidence>
<dbReference type="InterPro" id="IPR049445">
    <property type="entry name" value="TetR_SbtR-like_C"/>
</dbReference>
<dbReference type="GO" id="GO:0003700">
    <property type="term" value="F:DNA-binding transcription factor activity"/>
    <property type="evidence" value="ECO:0007669"/>
    <property type="project" value="TreeGrafter"/>
</dbReference>
<name>A0A919KZH0_9ACTN</name>
<gene>
    <name evidence="6" type="ORF">GCM10018793_26810</name>
</gene>
<dbReference type="PANTHER" id="PTHR30055">
    <property type="entry name" value="HTH-TYPE TRANSCRIPTIONAL REGULATOR RUTR"/>
    <property type="match status" value="1"/>
</dbReference>
<evidence type="ECO:0000256" key="2">
    <source>
        <dbReference type="ARBA" id="ARBA00023125"/>
    </source>
</evidence>
<feature type="DNA-binding region" description="H-T-H motif" evidence="4">
    <location>
        <begin position="42"/>
        <end position="61"/>
    </location>
</feature>
<dbReference type="Gene3D" id="1.10.357.10">
    <property type="entry name" value="Tetracycline Repressor, domain 2"/>
    <property type="match status" value="1"/>
</dbReference>
<dbReference type="AlphaFoldDB" id="A0A919KZH0"/>
<proteinExistence type="predicted"/>
<keyword evidence="2 4" id="KW-0238">DNA-binding</keyword>
<evidence type="ECO:0000256" key="4">
    <source>
        <dbReference type="PROSITE-ProRule" id="PRU00335"/>
    </source>
</evidence>
<keyword evidence="3" id="KW-0804">Transcription</keyword>
<organism evidence="6 7">
    <name type="scientific">Streptomyces sulfonofaciens</name>
    <dbReference type="NCBI Taxonomy" id="68272"/>
    <lineage>
        <taxon>Bacteria</taxon>
        <taxon>Bacillati</taxon>
        <taxon>Actinomycetota</taxon>
        <taxon>Actinomycetes</taxon>
        <taxon>Kitasatosporales</taxon>
        <taxon>Streptomycetaceae</taxon>
        <taxon>Streptomyces</taxon>
    </lineage>
</organism>
<dbReference type="InterPro" id="IPR001647">
    <property type="entry name" value="HTH_TetR"/>
</dbReference>
<dbReference type="GO" id="GO:0000976">
    <property type="term" value="F:transcription cis-regulatory region binding"/>
    <property type="evidence" value="ECO:0007669"/>
    <property type="project" value="TreeGrafter"/>
</dbReference>
<evidence type="ECO:0000313" key="6">
    <source>
        <dbReference type="EMBL" id="GHH77814.1"/>
    </source>
</evidence>
<keyword evidence="1" id="KW-0805">Transcription regulation</keyword>
<reference evidence="6" key="2">
    <citation type="submission" date="2020-09" db="EMBL/GenBank/DDBJ databases">
        <authorList>
            <person name="Sun Q."/>
            <person name="Ohkuma M."/>
        </authorList>
    </citation>
    <scope>NUCLEOTIDE SEQUENCE</scope>
    <source>
        <strain evidence="6">JCM 5069</strain>
    </source>
</reference>
<evidence type="ECO:0000313" key="7">
    <source>
        <dbReference type="Proteomes" id="UP000603708"/>
    </source>
</evidence>
<dbReference type="PANTHER" id="PTHR30055:SF234">
    <property type="entry name" value="HTH-TYPE TRANSCRIPTIONAL REGULATOR BETI"/>
    <property type="match status" value="1"/>
</dbReference>